<organism evidence="1 2">
    <name type="scientific">Vicia faba</name>
    <name type="common">Broad bean</name>
    <name type="synonym">Faba vulgaris</name>
    <dbReference type="NCBI Taxonomy" id="3906"/>
    <lineage>
        <taxon>Eukaryota</taxon>
        <taxon>Viridiplantae</taxon>
        <taxon>Streptophyta</taxon>
        <taxon>Embryophyta</taxon>
        <taxon>Tracheophyta</taxon>
        <taxon>Spermatophyta</taxon>
        <taxon>Magnoliopsida</taxon>
        <taxon>eudicotyledons</taxon>
        <taxon>Gunneridae</taxon>
        <taxon>Pentapetalae</taxon>
        <taxon>rosids</taxon>
        <taxon>fabids</taxon>
        <taxon>Fabales</taxon>
        <taxon>Fabaceae</taxon>
        <taxon>Papilionoideae</taxon>
        <taxon>50 kb inversion clade</taxon>
        <taxon>NPAAA clade</taxon>
        <taxon>Hologalegina</taxon>
        <taxon>IRL clade</taxon>
        <taxon>Fabeae</taxon>
        <taxon>Vicia</taxon>
    </lineage>
</organism>
<gene>
    <name evidence="1" type="ORF">VFH_IV048320</name>
</gene>
<reference evidence="1 2" key="1">
    <citation type="submission" date="2023-01" db="EMBL/GenBank/DDBJ databases">
        <authorList>
            <person name="Kreplak J."/>
        </authorList>
    </citation>
    <scope>NUCLEOTIDE SEQUENCE [LARGE SCALE GENOMIC DNA]</scope>
</reference>
<evidence type="ECO:0000313" key="2">
    <source>
        <dbReference type="Proteomes" id="UP001157006"/>
    </source>
</evidence>
<dbReference type="PANTHER" id="PTHR34222">
    <property type="entry name" value="GAG_PRE-INTEGRS DOMAIN-CONTAINING PROTEIN"/>
    <property type="match status" value="1"/>
</dbReference>
<name>A0AAV1ADP7_VICFA</name>
<sequence length="109" mass="12138">MDPLPSVSRVFSLVIQKEKQSVVKVINIENNANLAYPVNDSHGSKTRNGRKDKPMCSYCGVLGNFKDKCFKLHGYPHGLKKGKAFNSSQLNANVINTEIMEEDTPLNTK</sequence>
<evidence type="ECO:0000313" key="1">
    <source>
        <dbReference type="EMBL" id="CAI8607653.1"/>
    </source>
</evidence>
<proteinExistence type="predicted"/>
<keyword evidence="2" id="KW-1185">Reference proteome</keyword>
<protein>
    <submittedName>
        <fullName evidence="1">Uncharacterized protein</fullName>
    </submittedName>
</protein>
<dbReference type="AlphaFoldDB" id="A0AAV1ADP7"/>
<accession>A0AAV1ADP7</accession>
<dbReference type="Proteomes" id="UP001157006">
    <property type="component" value="Chromosome 4"/>
</dbReference>
<dbReference type="EMBL" id="OX451739">
    <property type="protein sequence ID" value="CAI8607653.1"/>
    <property type="molecule type" value="Genomic_DNA"/>
</dbReference>
<dbReference type="PANTHER" id="PTHR34222:SF99">
    <property type="entry name" value="PROTEIN, PUTATIVE-RELATED"/>
    <property type="match status" value="1"/>
</dbReference>